<sequence>MATSDQAALPQPRFLGLPETTGTRLFLLVGSVAAVLAVMTGIWLWTSQPDYHVLYANVNDRDGGAIVASLQQMNIPYKFSDGGSAILVPAAQVHEARLKLATQGLPKGGNVGFELMENQKMGISQFLEQVNFQRALEGELARSIESISSVQTARVHLAMPKDTVFVRDQQKPTASVILNLFSNRMLDQQQVSAIIHLVASSVPDLPAQNVTIVDQSGNLLSDTTKATNNGQLNPSQLKYVHELQQDIVKRIESIISPIVGPQNVRAEATADVDFNHVEQAAETYKPNQAPEVASVRSMQSSETANKSGAAASGIPGALSNQPPVNATAPITAPPVNGAAAASAPSIPTSKESTINYEVDKTVRYTQLAMGGIKRLAVAVVVNYKHETDKNGKSINRELTDAEKAQIVALAKEAMGFSQERGDTINVVNSQFISNDKDGPDVPLWKQPENIQLAKDIGKYLLGFLAIMYLFFAYLKPLLKRIMDRNGANTAKGALDIEDREAPVLDDDEEASVVELSSQEDLPEEARAKASQAYEKDLEIARDLSRQDPKIVANVVKNWVNND</sequence>
<evidence type="ECO:0000256" key="8">
    <source>
        <dbReference type="ARBA" id="ARBA00023143"/>
    </source>
</evidence>
<keyword evidence="5 11" id="KW-0812">Transmembrane</keyword>
<evidence type="ECO:0000256" key="11">
    <source>
        <dbReference type="SAM" id="Phobius"/>
    </source>
</evidence>
<evidence type="ECO:0000256" key="2">
    <source>
        <dbReference type="ARBA" id="ARBA00004651"/>
    </source>
</evidence>
<evidence type="ECO:0000256" key="4">
    <source>
        <dbReference type="ARBA" id="ARBA00022475"/>
    </source>
</evidence>
<feature type="region of interest" description="Disordered" evidence="10">
    <location>
        <begin position="285"/>
        <end position="331"/>
    </location>
</feature>
<evidence type="ECO:0000256" key="3">
    <source>
        <dbReference type="ARBA" id="ARBA00007971"/>
    </source>
</evidence>
<evidence type="ECO:0000256" key="6">
    <source>
        <dbReference type="ARBA" id="ARBA00022989"/>
    </source>
</evidence>
<evidence type="ECO:0000256" key="7">
    <source>
        <dbReference type="ARBA" id="ARBA00023136"/>
    </source>
</evidence>
<keyword evidence="14" id="KW-0969">Cilium</keyword>
<dbReference type="PANTHER" id="PTHR30046:SF0">
    <property type="entry name" value="FLAGELLAR M-RING PROTEIN"/>
    <property type="match status" value="1"/>
</dbReference>
<comment type="function">
    <text evidence="9">The M ring may be actively involved in energy transduction.</text>
</comment>
<dbReference type="Proteomes" id="UP000294829">
    <property type="component" value="Unassembled WGS sequence"/>
</dbReference>
<gene>
    <name evidence="14" type="primary">fliF</name>
    <name evidence="14" type="ORF">E2I14_02005</name>
</gene>
<keyword evidence="6 11" id="KW-1133">Transmembrane helix</keyword>
<dbReference type="InterPro" id="IPR043427">
    <property type="entry name" value="YscJ/FliF"/>
</dbReference>
<dbReference type="EMBL" id="SMYL01000001">
    <property type="protein sequence ID" value="TDK68338.1"/>
    <property type="molecule type" value="Genomic_DNA"/>
</dbReference>
<dbReference type="GO" id="GO:0071973">
    <property type="term" value="P:bacterial-type flagellum-dependent cell motility"/>
    <property type="evidence" value="ECO:0007669"/>
    <property type="project" value="InterPro"/>
</dbReference>
<keyword evidence="15" id="KW-1185">Reference proteome</keyword>
<dbReference type="PIRSF" id="PIRSF004862">
    <property type="entry name" value="FliF"/>
    <property type="match status" value="1"/>
</dbReference>
<proteinExistence type="inferred from homology"/>
<dbReference type="Pfam" id="PF08345">
    <property type="entry name" value="YscJ_FliF_C"/>
    <property type="match status" value="1"/>
</dbReference>
<evidence type="ECO:0000259" key="13">
    <source>
        <dbReference type="Pfam" id="PF08345"/>
    </source>
</evidence>
<dbReference type="Gene3D" id="3.30.300.30">
    <property type="match status" value="1"/>
</dbReference>
<evidence type="ECO:0000313" key="14">
    <source>
        <dbReference type="EMBL" id="TDK68338.1"/>
    </source>
</evidence>
<keyword evidence="4" id="KW-1003">Cell membrane</keyword>
<evidence type="ECO:0000256" key="1">
    <source>
        <dbReference type="ARBA" id="ARBA00004117"/>
    </source>
</evidence>
<feature type="domain" description="Flagellar M-ring C-terminal" evidence="13">
    <location>
        <begin position="256"/>
        <end position="431"/>
    </location>
</feature>
<feature type="domain" description="Flagellar M-ring N-terminal" evidence="12">
    <location>
        <begin position="47"/>
        <end position="221"/>
    </location>
</feature>
<protein>
    <recommendedName>
        <fullName evidence="9">Flagellar M-ring protein</fullName>
    </recommendedName>
</protein>
<dbReference type="GO" id="GO:0009431">
    <property type="term" value="C:bacterial-type flagellum basal body, MS ring"/>
    <property type="evidence" value="ECO:0007669"/>
    <property type="project" value="InterPro"/>
</dbReference>
<dbReference type="PRINTS" id="PR01009">
    <property type="entry name" value="FLGMRINGFLIF"/>
</dbReference>
<dbReference type="InterPro" id="IPR006182">
    <property type="entry name" value="FliF_N_dom"/>
</dbReference>
<comment type="subcellular location">
    <subcellularLocation>
        <location evidence="1 9">Bacterial flagellum basal body</location>
    </subcellularLocation>
    <subcellularLocation>
        <location evidence="2">Cell membrane</location>
        <topology evidence="2">Multi-pass membrane protein</topology>
    </subcellularLocation>
</comment>
<reference evidence="14 15" key="1">
    <citation type="submission" date="2019-03" db="EMBL/GenBank/DDBJ databases">
        <title>Sapientia aquatica gen. nov., sp. nov., isolated from a crater lake.</title>
        <authorList>
            <person name="Felfoldi T."/>
            <person name="Szabo A."/>
            <person name="Toth E."/>
            <person name="Schumann P."/>
            <person name="Keki Z."/>
            <person name="Marialigeti K."/>
            <person name="Mathe I."/>
        </authorList>
    </citation>
    <scope>NUCLEOTIDE SEQUENCE [LARGE SCALE GENOMIC DNA]</scope>
    <source>
        <strain evidence="14 15">SA-152</strain>
    </source>
</reference>
<dbReference type="PANTHER" id="PTHR30046">
    <property type="entry name" value="FLAGELLAR M-RING PROTEIN"/>
    <property type="match status" value="1"/>
</dbReference>
<feature type="transmembrane region" description="Helical" evidence="11">
    <location>
        <begin position="25"/>
        <end position="45"/>
    </location>
</feature>
<comment type="similarity">
    <text evidence="3 9">Belongs to the FliF family.</text>
</comment>
<dbReference type="InterPro" id="IPR000067">
    <property type="entry name" value="FlgMring_FliF"/>
</dbReference>
<dbReference type="GO" id="GO:0005886">
    <property type="term" value="C:plasma membrane"/>
    <property type="evidence" value="ECO:0007669"/>
    <property type="project" value="UniProtKB-SubCell"/>
</dbReference>
<keyword evidence="14" id="KW-0966">Cell projection</keyword>
<dbReference type="InterPro" id="IPR013556">
    <property type="entry name" value="Flag_M-ring_C"/>
</dbReference>
<name>A0A4R5W5L3_9BURK</name>
<keyword evidence="8 9" id="KW-0975">Bacterial flagellum</keyword>
<feature type="compositionally biased region" description="Polar residues" evidence="10">
    <location>
        <begin position="296"/>
        <end position="306"/>
    </location>
</feature>
<evidence type="ECO:0000256" key="5">
    <source>
        <dbReference type="ARBA" id="ARBA00022692"/>
    </source>
</evidence>
<dbReference type="GO" id="GO:0003774">
    <property type="term" value="F:cytoskeletal motor activity"/>
    <property type="evidence" value="ECO:0007669"/>
    <property type="project" value="InterPro"/>
</dbReference>
<organism evidence="14 15">
    <name type="scientific">Sapientia aquatica</name>
    <dbReference type="NCBI Taxonomy" id="1549640"/>
    <lineage>
        <taxon>Bacteria</taxon>
        <taxon>Pseudomonadati</taxon>
        <taxon>Pseudomonadota</taxon>
        <taxon>Betaproteobacteria</taxon>
        <taxon>Burkholderiales</taxon>
        <taxon>Oxalobacteraceae</taxon>
        <taxon>Sapientia</taxon>
    </lineage>
</organism>
<keyword evidence="7 11" id="KW-0472">Membrane</keyword>
<dbReference type="InterPro" id="IPR045851">
    <property type="entry name" value="AMP-bd_C_sf"/>
</dbReference>
<accession>A0A4R5W5L3</accession>
<evidence type="ECO:0000256" key="9">
    <source>
        <dbReference type="PIRNR" id="PIRNR004862"/>
    </source>
</evidence>
<feature type="transmembrane region" description="Helical" evidence="11">
    <location>
        <begin position="456"/>
        <end position="474"/>
    </location>
</feature>
<comment type="caution">
    <text evidence="14">The sequence shown here is derived from an EMBL/GenBank/DDBJ whole genome shotgun (WGS) entry which is preliminary data.</text>
</comment>
<evidence type="ECO:0000313" key="15">
    <source>
        <dbReference type="Proteomes" id="UP000294829"/>
    </source>
</evidence>
<evidence type="ECO:0000259" key="12">
    <source>
        <dbReference type="Pfam" id="PF01514"/>
    </source>
</evidence>
<dbReference type="Pfam" id="PF01514">
    <property type="entry name" value="YscJ_FliF"/>
    <property type="match status" value="1"/>
</dbReference>
<dbReference type="RefSeq" id="WP_133324905.1">
    <property type="nucleotide sequence ID" value="NZ_SMYL01000001.1"/>
</dbReference>
<dbReference type="NCBIfam" id="TIGR00206">
    <property type="entry name" value="fliF"/>
    <property type="match status" value="1"/>
</dbReference>
<keyword evidence="14" id="KW-0282">Flagellum</keyword>
<dbReference type="OrthoDB" id="8554211at2"/>
<dbReference type="AlphaFoldDB" id="A0A4R5W5L3"/>
<evidence type="ECO:0000256" key="10">
    <source>
        <dbReference type="SAM" id="MobiDB-lite"/>
    </source>
</evidence>